<dbReference type="AlphaFoldDB" id="A0A2T3N4F2"/>
<proteinExistence type="predicted"/>
<evidence type="ECO:0000313" key="3">
    <source>
        <dbReference type="EMBL" id="PSW07288.1"/>
    </source>
</evidence>
<feature type="signal peptide" evidence="2">
    <location>
        <begin position="1"/>
        <end position="18"/>
    </location>
</feature>
<sequence>MKKLVYILLLAVSWPTFAARQFDVEIILFKRNINPDQVSESWPDQLKPLDMRGTMTFGNTDSLAAKGVTPLSPDQYQLTNQYQKLQNHAGFTPLAHVAWRQGDEGKGAAPKFHLVSGKDFSDRYLADGTSKAELRRRQLSAPDSTHDPELGSDITITIGQEGADTDLATDAADSEAPLYQLDGSIQVYVQHYLFADVNLDLREPGRREVIVGTEPLESDSIETETETNVQVGHLQEVKKKVEVEEFLKSYRLSQQQRMRSGETHYLDHPLMGMIIQVRRVGE</sequence>
<dbReference type="EMBL" id="PYMC01000001">
    <property type="protein sequence ID" value="PSW07288.1"/>
    <property type="molecule type" value="Genomic_DNA"/>
</dbReference>
<comment type="caution">
    <text evidence="3">The sequence shown here is derived from an EMBL/GenBank/DDBJ whole genome shotgun (WGS) entry which is preliminary data.</text>
</comment>
<evidence type="ECO:0000256" key="2">
    <source>
        <dbReference type="SAM" id="SignalP"/>
    </source>
</evidence>
<keyword evidence="2" id="KW-0732">Signal</keyword>
<gene>
    <name evidence="3" type="ORF">C9I89_00785</name>
</gene>
<accession>A0A2T3N4F2</accession>
<evidence type="ECO:0008006" key="5">
    <source>
        <dbReference type="Google" id="ProtNLM"/>
    </source>
</evidence>
<feature type="chain" id="PRO_5015734975" description="Peptidoglycan-binding protein CsiV" evidence="2">
    <location>
        <begin position="19"/>
        <end position="282"/>
    </location>
</feature>
<organism evidence="3 4">
    <name type="scientific">Photobacterium lipolyticum</name>
    <dbReference type="NCBI Taxonomy" id="266810"/>
    <lineage>
        <taxon>Bacteria</taxon>
        <taxon>Pseudomonadati</taxon>
        <taxon>Pseudomonadota</taxon>
        <taxon>Gammaproteobacteria</taxon>
        <taxon>Vibrionales</taxon>
        <taxon>Vibrionaceae</taxon>
        <taxon>Photobacterium</taxon>
    </lineage>
</organism>
<evidence type="ECO:0000313" key="4">
    <source>
        <dbReference type="Proteomes" id="UP000240904"/>
    </source>
</evidence>
<protein>
    <recommendedName>
        <fullName evidence="5">Peptidoglycan-binding protein CsiV</fullName>
    </recommendedName>
</protein>
<dbReference type="Proteomes" id="UP000240904">
    <property type="component" value="Unassembled WGS sequence"/>
</dbReference>
<feature type="region of interest" description="Disordered" evidence="1">
    <location>
        <begin position="133"/>
        <end position="152"/>
    </location>
</feature>
<dbReference type="OrthoDB" id="5566524at2"/>
<evidence type="ECO:0000256" key="1">
    <source>
        <dbReference type="SAM" id="MobiDB-lite"/>
    </source>
</evidence>
<dbReference type="Pfam" id="PF10972">
    <property type="entry name" value="CsiV"/>
    <property type="match status" value="1"/>
</dbReference>
<name>A0A2T3N4F2_9GAMM</name>
<keyword evidence="4" id="KW-1185">Reference proteome</keyword>
<reference evidence="3 4" key="1">
    <citation type="submission" date="2018-03" db="EMBL/GenBank/DDBJ databases">
        <title>Whole genome sequencing of Histamine producing bacteria.</title>
        <authorList>
            <person name="Butler K."/>
        </authorList>
    </citation>
    <scope>NUCLEOTIDE SEQUENCE [LARGE SCALE GENOMIC DNA]</scope>
    <source>
        <strain evidence="3 4">DSM 16190</strain>
    </source>
</reference>
<dbReference type="RefSeq" id="WP_107281441.1">
    <property type="nucleotide sequence ID" value="NZ_PYMC01000001.1"/>
</dbReference>
<dbReference type="InterPro" id="IPR021241">
    <property type="entry name" value="CsiV"/>
</dbReference>